<sequence length="291" mass="33000">MKTKNKITYISSLCLILGTSGCSLSSFPTTESHACTIDQSTYQSVNALGVPVNDSNPLTCVENEGQEYFYIGSIDELVSFYQAYGIHGTQTNLLWIDFRADMDEIARRLNEVIPARFALSFSANHGAVESTLEILDPYYEDALMHAKSIADEVRMTSSDPSEQMKIVHDYLLRTTTYTNRGGNDGYDEASDAFFSGLANCSGYSRAYSMILRELEIPVLYVSSSTMDHAWNMGYDGMNYWYIDASLDDVSKKNKDDYITTDRDYFYDRHELDLGESDQGYVKRMQNLYHLQ</sequence>
<name>A0A9D1L3Q4_9BACT</name>
<evidence type="ECO:0000313" key="3">
    <source>
        <dbReference type="EMBL" id="HIU22970.1"/>
    </source>
</evidence>
<proteinExistence type="predicted"/>
<dbReference type="EMBL" id="DVML01000030">
    <property type="protein sequence ID" value="HIU22970.1"/>
    <property type="molecule type" value="Genomic_DNA"/>
</dbReference>
<dbReference type="Gene3D" id="3.10.620.30">
    <property type="match status" value="1"/>
</dbReference>
<feature type="domain" description="Transglutaminase-like" evidence="2">
    <location>
        <begin position="148"/>
        <end position="241"/>
    </location>
</feature>
<gene>
    <name evidence="3" type="ORF">IAD49_05255</name>
</gene>
<feature type="chain" id="PRO_5038734416" evidence="1">
    <location>
        <begin position="26"/>
        <end position="291"/>
    </location>
</feature>
<dbReference type="Proteomes" id="UP000824087">
    <property type="component" value="Unassembled WGS sequence"/>
</dbReference>
<reference evidence="3" key="2">
    <citation type="journal article" date="2021" name="PeerJ">
        <title>Extensive microbial diversity within the chicken gut microbiome revealed by metagenomics and culture.</title>
        <authorList>
            <person name="Gilroy R."/>
            <person name="Ravi A."/>
            <person name="Getino M."/>
            <person name="Pursley I."/>
            <person name="Horton D.L."/>
            <person name="Alikhan N.F."/>
            <person name="Baker D."/>
            <person name="Gharbi K."/>
            <person name="Hall N."/>
            <person name="Watson M."/>
            <person name="Adriaenssens E.M."/>
            <person name="Foster-Nyarko E."/>
            <person name="Jarju S."/>
            <person name="Secka A."/>
            <person name="Antonio M."/>
            <person name="Oren A."/>
            <person name="Chaudhuri R.R."/>
            <person name="La Ragione R."/>
            <person name="Hildebrand F."/>
            <person name="Pallen M.J."/>
        </authorList>
    </citation>
    <scope>NUCLEOTIDE SEQUENCE</scope>
    <source>
        <strain evidence="3">CHK197-8231</strain>
    </source>
</reference>
<comment type="caution">
    <text evidence="3">The sequence shown here is derived from an EMBL/GenBank/DDBJ whole genome shotgun (WGS) entry which is preliminary data.</text>
</comment>
<dbReference type="Pfam" id="PF01841">
    <property type="entry name" value="Transglut_core"/>
    <property type="match status" value="1"/>
</dbReference>
<accession>A0A9D1L3Q4</accession>
<reference evidence="3" key="1">
    <citation type="submission" date="2020-10" db="EMBL/GenBank/DDBJ databases">
        <authorList>
            <person name="Gilroy R."/>
        </authorList>
    </citation>
    <scope>NUCLEOTIDE SEQUENCE</scope>
    <source>
        <strain evidence="3">CHK197-8231</strain>
    </source>
</reference>
<feature type="signal peptide" evidence="1">
    <location>
        <begin position="1"/>
        <end position="25"/>
    </location>
</feature>
<dbReference type="PROSITE" id="PS51257">
    <property type="entry name" value="PROKAR_LIPOPROTEIN"/>
    <property type="match status" value="1"/>
</dbReference>
<keyword evidence="1" id="KW-0732">Signal</keyword>
<organism evidence="3 4">
    <name type="scientific">Candidatus Fimihabitans intestinipullorum</name>
    <dbReference type="NCBI Taxonomy" id="2840820"/>
    <lineage>
        <taxon>Bacteria</taxon>
        <taxon>Bacillati</taxon>
        <taxon>Mycoplasmatota</taxon>
        <taxon>Mycoplasmatota incertae sedis</taxon>
        <taxon>Candidatus Fimihabitans</taxon>
    </lineage>
</organism>
<dbReference type="InterPro" id="IPR002931">
    <property type="entry name" value="Transglutaminase-like"/>
</dbReference>
<protein>
    <submittedName>
        <fullName evidence="3">Transglutaminase domain-containing protein</fullName>
    </submittedName>
</protein>
<dbReference type="InterPro" id="IPR038765">
    <property type="entry name" value="Papain-like_cys_pep_sf"/>
</dbReference>
<evidence type="ECO:0000259" key="2">
    <source>
        <dbReference type="Pfam" id="PF01841"/>
    </source>
</evidence>
<evidence type="ECO:0000256" key="1">
    <source>
        <dbReference type="SAM" id="SignalP"/>
    </source>
</evidence>
<dbReference type="AlphaFoldDB" id="A0A9D1L3Q4"/>
<dbReference type="SUPFAM" id="SSF54001">
    <property type="entry name" value="Cysteine proteinases"/>
    <property type="match status" value="1"/>
</dbReference>
<evidence type="ECO:0000313" key="4">
    <source>
        <dbReference type="Proteomes" id="UP000824087"/>
    </source>
</evidence>